<protein>
    <submittedName>
        <fullName evidence="2">Uncharacterized protein</fullName>
    </submittedName>
</protein>
<dbReference type="EMBL" id="JAFJYH010000378">
    <property type="protein sequence ID" value="KAG4412433.1"/>
    <property type="molecule type" value="Genomic_DNA"/>
</dbReference>
<evidence type="ECO:0000313" key="3">
    <source>
        <dbReference type="Proteomes" id="UP000664132"/>
    </source>
</evidence>
<dbReference type="Proteomes" id="UP000664132">
    <property type="component" value="Unassembled WGS sequence"/>
</dbReference>
<sequence>MDLPNTNSNNIPNTNSEQDANQSTSQKPIEFPTPTVNPNPFSDPSHPQPDLISVSRNGTTLVTNITKYLSTLPHPIEVVEELVAVCAVTSSLLTSLNSSLLRFPHLNLSATKSFIAPLCHDILFAFKLLGDRVQEAKRMRVFEPNDVGLVRLPRCAWTLVLGTEAKVAALRSRLYVEKYRVRVLIEAIAYEGLRGLRAKSRREEDELRSLRRMLPLVAERLVGVQNDYKPRLMRINGEIVDETMVTPEAVVRAAPMKNVVVPAVAAPTPVPAPASTPAQTAQPEAEVTQDPCSEKMAVKASASTHSLASTSSRFVFPPPPKPRCQISTSPIKLTSHSVTVLDDSILETWLLRCNRPKKDLKSRTSIFGIPLLSTHTYSTTSHYVKPLPSTPSETTTLLQTCRGMQCPSEHLTALRRTVLKMDDDAQWEIQKLIEAREKACSSNKVSRKWEVIGLMERNRRKLAPGKGDRKWWKLKGGKERVTEWVLVLRGETRDCEKRVVPEKHENAWKEVDAPAKKVAIVLPPPTPAAVQVQRPVVPVQQQQQQGAILRHVENRRVLSVEEAEIKMREIVADLFIQDEDEDDDTDYEDENEEDESEIEDDDVENEGEARD</sequence>
<reference evidence="2" key="1">
    <citation type="submission" date="2021-02" db="EMBL/GenBank/DDBJ databases">
        <title>Genome sequence Cadophora malorum strain M34.</title>
        <authorList>
            <person name="Stefanovic E."/>
            <person name="Vu D."/>
            <person name="Scully C."/>
            <person name="Dijksterhuis J."/>
            <person name="Roader J."/>
            <person name="Houbraken J."/>
        </authorList>
    </citation>
    <scope>NUCLEOTIDE SEQUENCE</scope>
    <source>
        <strain evidence="2">M34</strain>
    </source>
</reference>
<keyword evidence="3" id="KW-1185">Reference proteome</keyword>
<feature type="region of interest" description="Disordered" evidence="1">
    <location>
        <begin position="574"/>
        <end position="611"/>
    </location>
</feature>
<dbReference type="OrthoDB" id="3526611at2759"/>
<evidence type="ECO:0000313" key="2">
    <source>
        <dbReference type="EMBL" id="KAG4412433.1"/>
    </source>
</evidence>
<dbReference type="AlphaFoldDB" id="A0A8H7T4V5"/>
<proteinExistence type="predicted"/>
<organism evidence="2 3">
    <name type="scientific">Cadophora malorum</name>
    <dbReference type="NCBI Taxonomy" id="108018"/>
    <lineage>
        <taxon>Eukaryota</taxon>
        <taxon>Fungi</taxon>
        <taxon>Dikarya</taxon>
        <taxon>Ascomycota</taxon>
        <taxon>Pezizomycotina</taxon>
        <taxon>Leotiomycetes</taxon>
        <taxon>Helotiales</taxon>
        <taxon>Ploettnerulaceae</taxon>
        <taxon>Cadophora</taxon>
    </lineage>
</organism>
<gene>
    <name evidence="2" type="ORF">IFR04_014428</name>
</gene>
<feature type="region of interest" description="Disordered" evidence="1">
    <location>
        <begin position="1"/>
        <end position="50"/>
    </location>
</feature>
<feature type="compositionally biased region" description="Low complexity" evidence="1">
    <location>
        <begin position="1"/>
        <end position="16"/>
    </location>
</feature>
<evidence type="ECO:0000256" key="1">
    <source>
        <dbReference type="SAM" id="MobiDB-lite"/>
    </source>
</evidence>
<feature type="compositionally biased region" description="Polar residues" evidence="1">
    <location>
        <begin position="17"/>
        <end position="27"/>
    </location>
</feature>
<comment type="caution">
    <text evidence="2">The sequence shown here is derived from an EMBL/GenBank/DDBJ whole genome shotgun (WGS) entry which is preliminary data.</text>
</comment>
<accession>A0A8H7T4V5</accession>
<feature type="compositionally biased region" description="Acidic residues" evidence="1">
    <location>
        <begin position="576"/>
        <end position="611"/>
    </location>
</feature>
<name>A0A8H7T4V5_9HELO</name>